<gene>
    <name evidence="2" type="ORF">S06H3_22409</name>
</gene>
<sequence>EHLVKAGADNIHLAGSGPTLFTLLKDKTQAEELYSRLKQQRLEVYLTDTLAIID</sequence>
<reference evidence="2" key="1">
    <citation type="journal article" date="2014" name="Front. Microbiol.">
        <title>High frequency of phylogenetically diverse reductive dehalogenase-homologous genes in deep subseafloor sedimentary metagenomes.</title>
        <authorList>
            <person name="Kawai M."/>
            <person name="Futagami T."/>
            <person name="Toyoda A."/>
            <person name="Takaki Y."/>
            <person name="Nishi S."/>
            <person name="Hori S."/>
            <person name="Arai W."/>
            <person name="Tsubouchi T."/>
            <person name="Morono Y."/>
            <person name="Uchiyama I."/>
            <person name="Ito T."/>
            <person name="Fujiyama A."/>
            <person name="Inagaki F."/>
            <person name="Takami H."/>
        </authorList>
    </citation>
    <scope>NUCLEOTIDE SEQUENCE</scope>
    <source>
        <strain evidence="2">Expedition CK06-06</strain>
    </source>
</reference>
<feature type="non-terminal residue" evidence="2">
    <location>
        <position position="1"/>
    </location>
</feature>
<comment type="caution">
    <text evidence="2">The sequence shown here is derived from an EMBL/GenBank/DDBJ whole genome shotgun (WGS) entry which is preliminary data.</text>
</comment>
<dbReference type="EMBL" id="BARV01011974">
    <property type="protein sequence ID" value="GAI14280.1"/>
    <property type="molecule type" value="Genomic_DNA"/>
</dbReference>
<dbReference type="InterPro" id="IPR013750">
    <property type="entry name" value="GHMP_kinase_C_dom"/>
</dbReference>
<proteinExistence type="predicted"/>
<dbReference type="Pfam" id="PF08544">
    <property type="entry name" value="GHMP_kinases_C"/>
    <property type="match status" value="1"/>
</dbReference>
<dbReference type="AlphaFoldDB" id="X1MHU2"/>
<dbReference type="SUPFAM" id="SSF55060">
    <property type="entry name" value="GHMP Kinase, C-terminal domain"/>
    <property type="match status" value="1"/>
</dbReference>
<evidence type="ECO:0000313" key="2">
    <source>
        <dbReference type="EMBL" id="GAI14280.1"/>
    </source>
</evidence>
<evidence type="ECO:0000259" key="1">
    <source>
        <dbReference type="Pfam" id="PF08544"/>
    </source>
</evidence>
<dbReference type="Gene3D" id="3.30.70.890">
    <property type="entry name" value="GHMP kinase, C-terminal domain"/>
    <property type="match status" value="1"/>
</dbReference>
<dbReference type="InterPro" id="IPR036554">
    <property type="entry name" value="GHMP_kinase_C_sf"/>
</dbReference>
<organism evidence="2">
    <name type="scientific">marine sediment metagenome</name>
    <dbReference type="NCBI Taxonomy" id="412755"/>
    <lineage>
        <taxon>unclassified sequences</taxon>
        <taxon>metagenomes</taxon>
        <taxon>ecological metagenomes</taxon>
    </lineage>
</organism>
<protein>
    <recommendedName>
        <fullName evidence="1">GHMP kinase C-terminal domain-containing protein</fullName>
    </recommendedName>
</protein>
<name>X1MHU2_9ZZZZ</name>
<accession>X1MHU2</accession>
<feature type="domain" description="GHMP kinase C-terminal" evidence="1">
    <location>
        <begin position="4"/>
        <end position="39"/>
    </location>
</feature>